<dbReference type="OrthoDB" id="3687546at2"/>
<protein>
    <submittedName>
        <fullName evidence="1">L-tyrosine 3-hydroxylase</fullName>
    </submittedName>
</protein>
<comment type="caution">
    <text evidence="1">The sequence shown here is derived from an EMBL/GenBank/DDBJ whole genome shotgun (WGS) entry which is preliminary data.</text>
</comment>
<evidence type="ECO:0000313" key="2">
    <source>
        <dbReference type="Proteomes" id="UP000440096"/>
    </source>
</evidence>
<evidence type="ECO:0000313" key="1">
    <source>
        <dbReference type="EMBL" id="MTD55220.1"/>
    </source>
</evidence>
<dbReference type="RefSeq" id="WP_154757427.1">
    <property type="nucleotide sequence ID" value="NZ_WMBA01000019.1"/>
</dbReference>
<sequence length="278" mass="31131">MTTPSTEAVHTAHDTPLPFLRLPMPTVPFGQHDGCATDGADHVVVPIPRLRHSEQSRAWFRWLLGHHLSVGVWRLQIEQLTTALDPRIDPEDAAKAQYAAAALYDIYSALLLYSGSCTQAVYADVIRARLKARHPAFSGTWARDYEHVLGLSRQLTGPTTTFKRAVRFDRHVHMAVGRRLVPAGKSLLRETGGDPRATTEEDRDRFDEFFLISREPVCDNTFTQQLTDRIQLALDDIATVPVTVDYGDDEDINRLQADIPAQLETLSSMVSGRKVYLS</sequence>
<name>A0A6N7Z4I8_9PSEU</name>
<keyword evidence="2" id="KW-1185">Reference proteome</keyword>
<dbReference type="EMBL" id="WMBA01000019">
    <property type="protein sequence ID" value="MTD55220.1"/>
    <property type="molecule type" value="Genomic_DNA"/>
</dbReference>
<dbReference type="AlphaFoldDB" id="A0A6N7Z4I8"/>
<accession>A0A6N7Z4I8</accession>
<gene>
    <name evidence="1" type="ORF">GKO32_14705</name>
</gene>
<reference evidence="1 2" key="1">
    <citation type="submission" date="2019-11" db="EMBL/GenBank/DDBJ databases">
        <title>Draft genome of Amycolatopsis RM579.</title>
        <authorList>
            <person name="Duangmal K."/>
            <person name="Mingma R."/>
        </authorList>
    </citation>
    <scope>NUCLEOTIDE SEQUENCE [LARGE SCALE GENOMIC DNA]</scope>
    <source>
        <strain evidence="1 2">RM579</strain>
    </source>
</reference>
<dbReference type="Proteomes" id="UP000440096">
    <property type="component" value="Unassembled WGS sequence"/>
</dbReference>
<organism evidence="1 2">
    <name type="scientific">Amycolatopsis pithecellobii</name>
    <dbReference type="NCBI Taxonomy" id="664692"/>
    <lineage>
        <taxon>Bacteria</taxon>
        <taxon>Bacillati</taxon>
        <taxon>Actinomycetota</taxon>
        <taxon>Actinomycetes</taxon>
        <taxon>Pseudonocardiales</taxon>
        <taxon>Pseudonocardiaceae</taxon>
        <taxon>Amycolatopsis</taxon>
    </lineage>
</organism>
<proteinExistence type="predicted"/>